<dbReference type="AlphaFoldDB" id="A0A7S0S3M9"/>
<accession>A0A7S0S3M9</accession>
<evidence type="ECO:0000256" key="1">
    <source>
        <dbReference type="ARBA" id="ARBA00013184"/>
    </source>
</evidence>
<proteinExistence type="inferred from homology"/>
<dbReference type="InterPro" id="IPR000182">
    <property type="entry name" value="GNAT_dom"/>
</dbReference>
<evidence type="ECO:0000256" key="9">
    <source>
        <dbReference type="ARBA" id="ARBA00048017"/>
    </source>
</evidence>
<keyword evidence="4" id="KW-0156">Chromatin regulator</keyword>
<dbReference type="CDD" id="cd04301">
    <property type="entry name" value="NAT_SF"/>
    <property type="match status" value="1"/>
</dbReference>
<evidence type="ECO:0000256" key="3">
    <source>
        <dbReference type="ARBA" id="ARBA00022829"/>
    </source>
</evidence>
<dbReference type="InterPro" id="IPR045141">
    <property type="entry name" value="NAA60-like"/>
</dbReference>
<dbReference type="PANTHER" id="PTHR14744:SF15">
    <property type="entry name" value="N-ALPHA-ACETYLTRANSFERASE 60"/>
    <property type="match status" value="1"/>
</dbReference>
<evidence type="ECO:0000256" key="2">
    <source>
        <dbReference type="ARBA" id="ARBA00022679"/>
    </source>
</evidence>
<dbReference type="EMBL" id="HBFB01034590">
    <property type="protein sequence ID" value="CAD8695233.1"/>
    <property type="molecule type" value="Transcribed_RNA"/>
</dbReference>
<evidence type="ECO:0000313" key="13">
    <source>
        <dbReference type="EMBL" id="CAD8695233.1"/>
    </source>
</evidence>
<comment type="catalytic activity">
    <reaction evidence="9">
        <text>L-lysyl-[protein] + acetyl-CoA = N(6)-acetyl-L-lysyl-[protein] + CoA + H(+)</text>
        <dbReference type="Rhea" id="RHEA:45948"/>
        <dbReference type="Rhea" id="RHEA-COMP:9752"/>
        <dbReference type="Rhea" id="RHEA-COMP:10731"/>
        <dbReference type="ChEBI" id="CHEBI:15378"/>
        <dbReference type="ChEBI" id="CHEBI:29969"/>
        <dbReference type="ChEBI" id="CHEBI:57287"/>
        <dbReference type="ChEBI" id="CHEBI:57288"/>
        <dbReference type="ChEBI" id="CHEBI:61930"/>
        <dbReference type="EC" id="2.3.1.48"/>
    </reaction>
</comment>
<evidence type="ECO:0000256" key="6">
    <source>
        <dbReference type="ARBA" id="ARBA00025774"/>
    </source>
</evidence>
<protein>
    <recommendedName>
        <fullName evidence="8">N-alpha-acetyltransferase 60</fullName>
        <ecNumber evidence="7">2.3.1.259</ecNumber>
        <ecNumber evidence="1">2.3.1.48</ecNumber>
    </recommendedName>
</protein>
<keyword evidence="3" id="KW-0159">Chromosome partition</keyword>
<dbReference type="GO" id="GO:0000139">
    <property type="term" value="C:Golgi membrane"/>
    <property type="evidence" value="ECO:0007669"/>
    <property type="project" value="TreeGrafter"/>
</dbReference>
<dbReference type="Pfam" id="PF00583">
    <property type="entry name" value="Acetyltransf_1"/>
    <property type="match status" value="1"/>
</dbReference>
<dbReference type="EC" id="2.3.1.48" evidence="1"/>
<evidence type="ECO:0000256" key="8">
    <source>
        <dbReference type="ARBA" id="ARBA00026144"/>
    </source>
</evidence>
<feature type="domain" description="N-acetyltransferase" evidence="12">
    <location>
        <begin position="11"/>
        <end position="174"/>
    </location>
</feature>
<dbReference type="PANTHER" id="PTHR14744">
    <property type="entry name" value="N-ALPHA-ACETYLTRANSFERASE 60"/>
    <property type="match status" value="1"/>
</dbReference>
<dbReference type="SUPFAM" id="SSF55729">
    <property type="entry name" value="Acyl-CoA N-acyltransferases (Nat)"/>
    <property type="match status" value="1"/>
</dbReference>
<sequence>MQPALEQQPRLYYRPLQPSDYEELKAIHGQLFPIAYEDIFYQKAVRSEDRVFSFAAVISGSEQLVGFVTARVVYLHECDPLDRHYMHLSGHALDGCTGVYILTLGVTTSWRKCGVASALLGLVHQYAAHAGCRAVFLHVIAYNEGAMRLYNRAAYQCVARLHNFYCLSVSRNAQPTALTPPDPNQSHYDAYLYMLPLGHAEQGGGALPNPLAAIQGVGAAAVGVAMAPLRNAWGHINSCMPWFCRQNGQYPTQPQAAQLAGVVTSPMQQPVPQAWPSPGGQAPALPASPISHGYAAAGIVTASTAYGPMSPQGLGGVGLGSPGSSSHMGVYPSSTYTHQQAAAGPSSSSAYGALYTPQRPGSPVPARADVPTSATRSDAAWGHSSALTSRSRPVGIVRGEQQQQSLLQAWMSGPQQHARNS</sequence>
<dbReference type="InterPro" id="IPR016181">
    <property type="entry name" value="Acyl_CoA_acyltransferase"/>
</dbReference>
<dbReference type="GO" id="GO:0007059">
    <property type="term" value="P:chromosome segregation"/>
    <property type="evidence" value="ECO:0007669"/>
    <property type="project" value="UniProtKB-KW"/>
</dbReference>
<comment type="catalytic activity">
    <reaction evidence="10">
        <text>N-terminal L-methionyl-[transmembrane protein] + acetyl-CoA = N-terminal N(alpha)-acetyl-L-methionyl-[transmembrane protein] + CoA + H(+)</text>
        <dbReference type="Rhea" id="RHEA:50604"/>
        <dbReference type="Rhea" id="RHEA-COMP:12745"/>
        <dbReference type="Rhea" id="RHEA-COMP:12746"/>
        <dbReference type="ChEBI" id="CHEBI:15378"/>
        <dbReference type="ChEBI" id="CHEBI:57287"/>
        <dbReference type="ChEBI" id="CHEBI:57288"/>
        <dbReference type="ChEBI" id="CHEBI:64731"/>
        <dbReference type="ChEBI" id="CHEBI:133414"/>
        <dbReference type="EC" id="2.3.1.259"/>
    </reaction>
</comment>
<evidence type="ECO:0000256" key="5">
    <source>
        <dbReference type="ARBA" id="ARBA00023315"/>
    </source>
</evidence>
<keyword evidence="5" id="KW-0012">Acyltransferase</keyword>
<dbReference type="EC" id="2.3.1.259" evidence="7"/>
<name>A0A7S0S3M9_9CHLO</name>
<comment type="similarity">
    <text evidence="6">Belongs to the acetyltransferase family. NAA60 subfamily.</text>
</comment>
<dbReference type="Gene3D" id="3.40.630.30">
    <property type="match status" value="1"/>
</dbReference>
<evidence type="ECO:0000256" key="7">
    <source>
        <dbReference type="ARBA" id="ARBA00026111"/>
    </source>
</evidence>
<gene>
    <name evidence="13" type="ORF">CLEI1391_LOCUS19419</name>
</gene>
<evidence type="ECO:0000256" key="4">
    <source>
        <dbReference type="ARBA" id="ARBA00022853"/>
    </source>
</evidence>
<keyword evidence="2" id="KW-0808">Transferase</keyword>
<feature type="compositionally biased region" description="Low complexity" evidence="11">
    <location>
        <begin position="341"/>
        <end position="353"/>
    </location>
</feature>
<evidence type="ECO:0000256" key="10">
    <source>
        <dbReference type="ARBA" id="ARBA00048848"/>
    </source>
</evidence>
<dbReference type="PROSITE" id="PS51186">
    <property type="entry name" value="GNAT"/>
    <property type="match status" value="1"/>
</dbReference>
<reference evidence="13" key="1">
    <citation type="submission" date="2021-01" db="EMBL/GenBank/DDBJ databases">
        <authorList>
            <person name="Corre E."/>
            <person name="Pelletier E."/>
            <person name="Niang G."/>
            <person name="Scheremetjew M."/>
            <person name="Finn R."/>
            <person name="Kale V."/>
            <person name="Holt S."/>
            <person name="Cochrane G."/>
            <person name="Meng A."/>
            <person name="Brown T."/>
            <person name="Cohen L."/>
        </authorList>
    </citation>
    <scope>NUCLEOTIDE SEQUENCE</scope>
    <source>
        <strain evidence="13">SAG 11-49</strain>
    </source>
</reference>
<feature type="region of interest" description="Disordered" evidence="11">
    <location>
        <begin position="337"/>
        <end position="400"/>
    </location>
</feature>
<evidence type="ECO:0000259" key="12">
    <source>
        <dbReference type="PROSITE" id="PS51186"/>
    </source>
</evidence>
<evidence type="ECO:0000256" key="11">
    <source>
        <dbReference type="SAM" id="MobiDB-lite"/>
    </source>
</evidence>
<dbReference type="GO" id="GO:0004402">
    <property type="term" value="F:histone acetyltransferase activity"/>
    <property type="evidence" value="ECO:0007669"/>
    <property type="project" value="TreeGrafter"/>
</dbReference>
<dbReference type="GO" id="GO:0120518">
    <property type="term" value="F:protein N-terminal-methionine acetyltransferase activity"/>
    <property type="evidence" value="ECO:0007669"/>
    <property type="project" value="UniProtKB-EC"/>
</dbReference>
<organism evidence="13">
    <name type="scientific">Chlamydomonas leiostraca</name>
    <dbReference type="NCBI Taxonomy" id="1034604"/>
    <lineage>
        <taxon>Eukaryota</taxon>
        <taxon>Viridiplantae</taxon>
        <taxon>Chlorophyta</taxon>
        <taxon>core chlorophytes</taxon>
        <taxon>Chlorophyceae</taxon>
        <taxon>CS clade</taxon>
        <taxon>Chlamydomonadales</taxon>
        <taxon>Chlamydomonadaceae</taxon>
        <taxon>Chlamydomonas</taxon>
    </lineage>
</organism>